<keyword evidence="2" id="KW-0732">Signal</keyword>
<sequence length="265" mass="28885">MVSKKTIAISALMASTILSGATYTVSHAEDNSQITQTIKEVGVNPEHPEIRPEIDRYGVKQLELEAVKQESKKKETELNNHNQEKSLAEEKLKTLTDEEDKLKKETEALENKLKEIEEAKAKEEAAKKASSTSSSSNTTTSTSNSYGYGGGSLAFGADGLLVEQHTAASQNVINLLLSIPNHSNGAWYHQSTGLDSYIDQLSIEEAVNVIHKIEGAGFGQTGAGYAGFDTPESHRVFVEQQVNGRFGGDIRLLLKKWGTYSYGGY</sequence>
<feature type="region of interest" description="Disordered" evidence="1">
    <location>
        <begin position="124"/>
        <end position="147"/>
    </location>
</feature>
<evidence type="ECO:0000256" key="1">
    <source>
        <dbReference type="SAM" id="MobiDB-lite"/>
    </source>
</evidence>
<reference evidence="3" key="1">
    <citation type="submission" date="2020-04" db="EMBL/GenBank/DDBJ databases">
        <title>Deep metagenomics examines the oral microbiome during advanced dental caries in children, revealing novel taxa and co-occurrences with host molecules.</title>
        <authorList>
            <person name="Baker J.L."/>
            <person name="Morton J.T."/>
            <person name="Dinis M."/>
            <person name="Alvarez R."/>
            <person name="Tran N.C."/>
            <person name="Knight R."/>
            <person name="Edlund A."/>
        </authorList>
    </citation>
    <scope>NUCLEOTIDE SEQUENCE</scope>
    <source>
        <strain evidence="3">JCVI_23_bin.11</strain>
    </source>
</reference>
<feature type="compositionally biased region" description="Low complexity" evidence="1">
    <location>
        <begin position="128"/>
        <end position="145"/>
    </location>
</feature>
<evidence type="ECO:0000313" key="4">
    <source>
        <dbReference type="Proteomes" id="UP000758611"/>
    </source>
</evidence>
<protein>
    <submittedName>
        <fullName evidence="3">Uncharacterized protein</fullName>
    </submittedName>
</protein>
<feature type="signal peptide" evidence="2">
    <location>
        <begin position="1"/>
        <end position="28"/>
    </location>
</feature>
<evidence type="ECO:0000256" key="2">
    <source>
        <dbReference type="SAM" id="SignalP"/>
    </source>
</evidence>
<feature type="chain" id="PRO_5037472567" evidence="2">
    <location>
        <begin position="29"/>
        <end position="265"/>
    </location>
</feature>
<name>A0A930E2T5_9FIRM</name>
<dbReference type="AlphaFoldDB" id="A0A930E2T5"/>
<proteinExistence type="predicted"/>
<accession>A0A930E2T5</accession>
<dbReference type="EMBL" id="JABZRE010000002">
    <property type="protein sequence ID" value="MBF1306364.1"/>
    <property type="molecule type" value="Genomic_DNA"/>
</dbReference>
<dbReference type="RefSeq" id="WP_278476893.1">
    <property type="nucleotide sequence ID" value="NZ_JABZRE010000002.1"/>
</dbReference>
<feature type="region of interest" description="Disordered" evidence="1">
    <location>
        <begin position="69"/>
        <end position="93"/>
    </location>
</feature>
<organism evidence="3 4">
    <name type="scientific">Parvimonas micra</name>
    <dbReference type="NCBI Taxonomy" id="33033"/>
    <lineage>
        <taxon>Bacteria</taxon>
        <taxon>Bacillati</taxon>
        <taxon>Bacillota</taxon>
        <taxon>Tissierellia</taxon>
        <taxon>Tissierellales</taxon>
        <taxon>Peptoniphilaceae</taxon>
        <taxon>Parvimonas</taxon>
    </lineage>
</organism>
<evidence type="ECO:0000313" key="3">
    <source>
        <dbReference type="EMBL" id="MBF1306364.1"/>
    </source>
</evidence>
<comment type="caution">
    <text evidence="3">The sequence shown here is derived from an EMBL/GenBank/DDBJ whole genome shotgun (WGS) entry which is preliminary data.</text>
</comment>
<gene>
    <name evidence="3" type="ORF">HXM94_01055</name>
</gene>
<dbReference type="Proteomes" id="UP000758611">
    <property type="component" value="Unassembled WGS sequence"/>
</dbReference>